<comment type="similarity">
    <text evidence="4">In the N-terminal section; belongs to the DHBP synthase family.</text>
</comment>
<keyword evidence="9" id="KW-0862">Zinc</keyword>
<name>A0ABR1G4D7_AURAN</name>
<dbReference type="HAMAP" id="MF_00180">
    <property type="entry name" value="RibB"/>
    <property type="match status" value="1"/>
</dbReference>
<dbReference type="InterPro" id="IPR000926">
    <property type="entry name" value="RibA"/>
</dbReference>
<evidence type="ECO:0000256" key="2">
    <source>
        <dbReference type="ARBA" id="ARBA00004853"/>
    </source>
</evidence>
<evidence type="ECO:0000256" key="10">
    <source>
        <dbReference type="ARBA" id="ARBA00023134"/>
    </source>
</evidence>
<evidence type="ECO:0000259" key="13">
    <source>
        <dbReference type="Pfam" id="PF00925"/>
    </source>
</evidence>
<dbReference type="SUPFAM" id="SSF55821">
    <property type="entry name" value="YrdC/RibB"/>
    <property type="match status" value="1"/>
</dbReference>
<evidence type="ECO:0000256" key="12">
    <source>
        <dbReference type="SAM" id="MobiDB-lite"/>
    </source>
</evidence>
<evidence type="ECO:0000256" key="8">
    <source>
        <dbReference type="ARBA" id="ARBA00022801"/>
    </source>
</evidence>
<comment type="pathway">
    <text evidence="2">Cofactor biosynthesis; riboflavin biosynthesis; 5-amino-6-(D-ribitylamino)uracil from GTP: step 1/4.</text>
</comment>
<dbReference type="Pfam" id="PF00926">
    <property type="entry name" value="DHBP_synthase"/>
    <property type="match status" value="1"/>
</dbReference>
<evidence type="ECO:0000256" key="6">
    <source>
        <dbReference type="ARBA" id="ARBA00022723"/>
    </source>
</evidence>
<evidence type="ECO:0000313" key="14">
    <source>
        <dbReference type="EMBL" id="KAK7247914.1"/>
    </source>
</evidence>
<accession>A0ABR1G4D7</accession>
<gene>
    <name evidence="14" type="primary">RIB3</name>
    <name evidence="14" type="ORF">SO694_00084141</name>
</gene>
<comment type="cofactor">
    <cofactor evidence="1">
        <name>Zn(2+)</name>
        <dbReference type="ChEBI" id="CHEBI:29105"/>
    </cofactor>
</comment>
<dbReference type="PANTHER" id="PTHR21327">
    <property type="entry name" value="GTP CYCLOHYDROLASE II-RELATED"/>
    <property type="match status" value="1"/>
</dbReference>
<evidence type="ECO:0000313" key="15">
    <source>
        <dbReference type="Proteomes" id="UP001363151"/>
    </source>
</evidence>
<reference evidence="14 15" key="1">
    <citation type="submission" date="2024-03" db="EMBL/GenBank/DDBJ databases">
        <title>Aureococcus anophagefferens CCMP1851 and Kratosvirus quantuckense: Draft genome of a second virus-susceptible host strain in the model system.</title>
        <authorList>
            <person name="Chase E."/>
            <person name="Truchon A.R."/>
            <person name="Schepens W."/>
            <person name="Wilhelm S.W."/>
        </authorList>
    </citation>
    <scope>NUCLEOTIDE SEQUENCE [LARGE SCALE GENOMIC DNA]</scope>
    <source>
        <strain evidence="14 15">CCMP1851</strain>
    </source>
</reference>
<keyword evidence="10" id="KW-0342">GTP-binding</keyword>
<keyword evidence="15" id="KW-1185">Reference proteome</keyword>
<keyword evidence="5" id="KW-0686">Riboflavin biosynthesis</keyword>
<comment type="caution">
    <text evidence="14">The sequence shown here is derived from an EMBL/GenBank/DDBJ whole genome shotgun (WGS) entry which is preliminary data.</text>
</comment>
<feature type="region of interest" description="Disordered" evidence="12">
    <location>
        <begin position="301"/>
        <end position="333"/>
    </location>
</feature>
<dbReference type="NCBIfam" id="TIGR00505">
    <property type="entry name" value="ribA"/>
    <property type="match status" value="1"/>
</dbReference>
<dbReference type="CDD" id="cd00641">
    <property type="entry name" value="GTP_cyclohydro2"/>
    <property type="match status" value="1"/>
</dbReference>
<comment type="catalytic activity">
    <reaction evidence="11">
        <text>GTP + 4 H2O = 2,5-diamino-6-hydroxy-4-(5-phosphoribosylamino)-pyrimidine + formate + 2 phosphate + 3 H(+)</text>
        <dbReference type="Rhea" id="RHEA:23704"/>
        <dbReference type="ChEBI" id="CHEBI:15377"/>
        <dbReference type="ChEBI" id="CHEBI:15378"/>
        <dbReference type="ChEBI" id="CHEBI:15740"/>
        <dbReference type="ChEBI" id="CHEBI:37565"/>
        <dbReference type="ChEBI" id="CHEBI:43474"/>
        <dbReference type="ChEBI" id="CHEBI:58614"/>
        <dbReference type="EC" id="3.5.4.25"/>
    </reaction>
</comment>
<evidence type="ECO:0000256" key="3">
    <source>
        <dbReference type="ARBA" id="ARBA00004904"/>
    </source>
</evidence>
<dbReference type="HAMAP" id="MF_00179">
    <property type="entry name" value="RibA"/>
    <property type="match status" value="1"/>
</dbReference>
<evidence type="ECO:0000256" key="4">
    <source>
        <dbReference type="ARBA" id="ARBA00005520"/>
    </source>
</evidence>
<keyword evidence="7" id="KW-0547">Nucleotide-binding</keyword>
<proteinExistence type="inferred from homology"/>
<dbReference type="Pfam" id="PF00925">
    <property type="entry name" value="GTP_cyclohydro2"/>
    <property type="match status" value="1"/>
</dbReference>
<dbReference type="Gene3D" id="3.90.870.10">
    <property type="entry name" value="DHBP synthase"/>
    <property type="match status" value="1"/>
</dbReference>
<feature type="compositionally biased region" description="Basic and acidic residues" evidence="12">
    <location>
        <begin position="301"/>
        <end position="313"/>
    </location>
</feature>
<evidence type="ECO:0000256" key="5">
    <source>
        <dbReference type="ARBA" id="ARBA00022619"/>
    </source>
</evidence>
<evidence type="ECO:0000256" key="11">
    <source>
        <dbReference type="ARBA" id="ARBA00049295"/>
    </source>
</evidence>
<dbReference type="PANTHER" id="PTHR21327:SF18">
    <property type="entry name" value="3,4-DIHYDROXY-2-BUTANONE 4-PHOSPHATE SYNTHASE"/>
    <property type="match status" value="1"/>
</dbReference>
<evidence type="ECO:0000256" key="9">
    <source>
        <dbReference type="ARBA" id="ARBA00022833"/>
    </source>
</evidence>
<keyword evidence="8" id="KW-0378">Hydrolase</keyword>
<organism evidence="14 15">
    <name type="scientific">Aureococcus anophagefferens</name>
    <name type="common">Harmful bloom alga</name>
    <dbReference type="NCBI Taxonomy" id="44056"/>
    <lineage>
        <taxon>Eukaryota</taxon>
        <taxon>Sar</taxon>
        <taxon>Stramenopiles</taxon>
        <taxon>Ochrophyta</taxon>
        <taxon>Pelagophyceae</taxon>
        <taxon>Pelagomonadales</taxon>
        <taxon>Pelagomonadaceae</taxon>
        <taxon>Aureococcus</taxon>
    </lineage>
</organism>
<dbReference type="NCBIfam" id="TIGR00506">
    <property type="entry name" value="ribB"/>
    <property type="match status" value="1"/>
</dbReference>
<dbReference type="EMBL" id="JBBJCI010000124">
    <property type="protein sequence ID" value="KAK7247914.1"/>
    <property type="molecule type" value="Genomic_DNA"/>
</dbReference>
<dbReference type="InterPro" id="IPR032677">
    <property type="entry name" value="GTP_cyclohydro_II"/>
</dbReference>
<dbReference type="SUPFAM" id="SSF142695">
    <property type="entry name" value="RibA-like"/>
    <property type="match status" value="1"/>
</dbReference>
<comment type="pathway">
    <text evidence="3">Cofactor biosynthesis; riboflavin biosynthesis; 2-hydroxy-3-oxobutyl phosphate from D-ribulose 5-phosphate: step 1/1.</text>
</comment>
<sequence>MPPAQQLGVDVTEGFARAVDDAGTVLMPEADAEGWCLGRESVEAALDAMRRGEPVVVTDDADRENEGDLIFAAETATAETLAFTVRHTSGVICVAMPGDRLDELRLGPMVAKNEDPKGTAFAVSVDLLGGDMTTGISASDRARTLRALADPRSGHERFCRPGHLFPLRARPGGTLERGGHTEASVDLARLAGLAPAGALCEIVRDEDGEMARWDDLGEFAKTHNLAFTTIADIQQYRRSVARDEYADLPKPEPYPLVLERGTMTRMPTAYGDFDAVVFADVASGLEHVALLKGDLGELANADRRDIPRPERRKPSTAPPPSARAGATDGAPPVPLVRVHSECATGDIFGSKRCDCGEQLQRALRDIHAADAGVLLYLRGHEGRGIGLGAKLQAYGLQDRGRDTVDANTELGHAVDGRDYVGAAAMLRDLGLSEVKLLTNNPAKAEELEKLGVTVVERVPVLTTPNEENYKYLITKQKRMGHDLGLSEDDAPPGAP</sequence>
<dbReference type="InterPro" id="IPR000422">
    <property type="entry name" value="DHBP_synthase_RibB"/>
</dbReference>
<dbReference type="InterPro" id="IPR017945">
    <property type="entry name" value="DHBP_synth_RibB-like_a/b_dom"/>
</dbReference>
<evidence type="ECO:0000256" key="1">
    <source>
        <dbReference type="ARBA" id="ARBA00001947"/>
    </source>
</evidence>
<dbReference type="InterPro" id="IPR036144">
    <property type="entry name" value="RibA-like_sf"/>
</dbReference>
<dbReference type="NCBIfam" id="NF001591">
    <property type="entry name" value="PRK00393.1"/>
    <property type="match status" value="1"/>
</dbReference>
<feature type="domain" description="GTP cyclohydrolase II" evidence="13">
    <location>
        <begin position="263"/>
        <end position="459"/>
    </location>
</feature>
<keyword evidence="6" id="KW-0479">Metal-binding</keyword>
<protein>
    <submittedName>
        <fullName evidence="14">3,4-dihydroxy-2-butanone-4-phosphate synthase</fullName>
    </submittedName>
</protein>
<dbReference type="Gene3D" id="3.40.50.10990">
    <property type="entry name" value="GTP cyclohydrolase II"/>
    <property type="match status" value="1"/>
</dbReference>
<evidence type="ECO:0000256" key="7">
    <source>
        <dbReference type="ARBA" id="ARBA00022741"/>
    </source>
</evidence>
<dbReference type="Proteomes" id="UP001363151">
    <property type="component" value="Unassembled WGS sequence"/>
</dbReference>